<sequence>MAPSAGLGYAVFASRTAIKPRASKLSERAVPGIAHEADDQPPRCTVLARHSALDQATTPKSVLNNISIIVLEWDIGVWANMSLVDYAVALAVVVTTSFLSLAVVIQAFAGIVHARSGWEREDIGDAVNNVQPASSEDSGLGDLRPSDPQYNDAQLDDLVRAGLSEPQPVEDLQSARRSDPYSSDLLPERSSDPHPSDPQPNDPQPNDPQPNDPHPGDPHPSDPNPSDPQPSNSHPISPQSGDPQPASASDHDLQLVKSSDPRPVRTIVGHSSYIDS</sequence>
<evidence type="ECO:0000313" key="4">
    <source>
        <dbReference type="Proteomes" id="UP000008370"/>
    </source>
</evidence>
<evidence type="ECO:0000256" key="1">
    <source>
        <dbReference type="SAM" id="MobiDB-lite"/>
    </source>
</evidence>
<feature type="compositionally biased region" description="Basic and acidic residues" evidence="1">
    <location>
        <begin position="249"/>
        <end position="263"/>
    </location>
</feature>
<dbReference type="Proteomes" id="UP000008370">
    <property type="component" value="Unassembled WGS sequence"/>
</dbReference>
<dbReference type="RefSeq" id="XP_007395039.1">
    <property type="nucleotide sequence ID" value="XM_007394977.1"/>
</dbReference>
<reference evidence="3 4" key="1">
    <citation type="journal article" date="2012" name="BMC Genomics">
        <title>Comparative genomics of the white-rot fungi, Phanerochaete carnosa and P. chrysosporium, to elucidate the genetic basis of the distinct wood types they colonize.</title>
        <authorList>
            <person name="Suzuki H."/>
            <person name="MacDonald J."/>
            <person name="Syed K."/>
            <person name="Salamov A."/>
            <person name="Hori C."/>
            <person name="Aerts A."/>
            <person name="Henrissat B."/>
            <person name="Wiebenga A."/>
            <person name="vanKuyk P.A."/>
            <person name="Barry K."/>
            <person name="Lindquist E."/>
            <person name="LaButti K."/>
            <person name="Lapidus A."/>
            <person name="Lucas S."/>
            <person name="Coutinho P."/>
            <person name="Gong Y."/>
            <person name="Samejima M."/>
            <person name="Mahadevan R."/>
            <person name="Abou-Zaid M."/>
            <person name="de Vries R.P."/>
            <person name="Igarashi K."/>
            <person name="Yadav J.S."/>
            <person name="Grigoriev I.V."/>
            <person name="Master E.R."/>
        </authorList>
    </citation>
    <scope>NUCLEOTIDE SEQUENCE [LARGE SCALE GENOMIC DNA]</scope>
    <source>
        <strain evidence="3 4">HHB-10118-sp</strain>
    </source>
</reference>
<dbReference type="InParanoid" id="K5W057"/>
<dbReference type="GeneID" id="18912725"/>
<organism evidence="3 4">
    <name type="scientific">Phanerochaete carnosa (strain HHB-10118-sp)</name>
    <name type="common">White-rot fungus</name>
    <name type="synonym">Peniophora carnosa</name>
    <dbReference type="NCBI Taxonomy" id="650164"/>
    <lineage>
        <taxon>Eukaryota</taxon>
        <taxon>Fungi</taxon>
        <taxon>Dikarya</taxon>
        <taxon>Basidiomycota</taxon>
        <taxon>Agaricomycotina</taxon>
        <taxon>Agaricomycetes</taxon>
        <taxon>Polyporales</taxon>
        <taxon>Phanerochaetaceae</taxon>
        <taxon>Phanerochaete</taxon>
    </lineage>
</organism>
<keyword evidence="2" id="KW-0812">Transmembrane</keyword>
<feature type="transmembrane region" description="Helical" evidence="2">
    <location>
        <begin position="86"/>
        <end position="112"/>
    </location>
</feature>
<keyword evidence="4" id="KW-1185">Reference proteome</keyword>
<protein>
    <submittedName>
        <fullName evidence="3">Uncharacterized protein</fullName>
    </submittedName>
</protein>
<gene>
    <name evidence="3" type="ORF">PHACADRAFT_208332</name>
</gene>
<proteinExistence type="predicted"/>
<evidence type="ECO:0000256" key="2">
    <source>
        <dbReference type="SAM" id="Phobius"/>
    </source>
</evidence>
<accession>K5W057</accession>
<keyword evidence="2" id="KW-1133">Transmembrane helix</keyword>
<feature type="compositionally biased region" description="Pro residues" evidence="1">
    <location>
        <begin position="196"/>
        <end position="213"/>
    </location>
</feature>
<dbReference type="HOGENOM" id="CLU_088005_0_0_1"/>
<feature type="compositionally biased region" description="Basic and acidic residues" evidence="1">
    <location>
        <begin position="186"/>
        <end position="195"/>
    </location>
</feature>
<dbReference type="EMBL" id="JH930471">
    <property type="protein sequence ID" value="EKM57218.1"/>
    <property type="molecule type" value="Genomic_DNA"/>
</dbReference>
<keyword evidence="2" id="KW-0472">Membrane</keyword>
<evidence type="ECO:0000313" key="3">
    <source>
        <dbReference type="EMBL" id="EKM57218.1"/>
    </source>
</evidence>
<name>K5W057_PHACS</name>
<dbReference type="AlphaFoldDB" id="K5W057"/>
<feature type="region of interest" description="Disordered" evidence="1">
    <location>
        <begin position="129"/>
        <end position="151"/>
    </location>
</feature>
<dbReference type="KEGG" id="pco:PHACADRAFT_208332"/>
<feature type="region of interest" description="Disordered" evidence="1">
    <location>
        <begin position="166"/>
        <end position="276"/>
    </location>
</feature>